<organism evidence="10 11">
    <name type="scientific">Candidatus Erwinia dacicola</name>
    <dbReference type="NCBI Taxonomy" id="252393"/>
    <lineage>
        <taxon>Bacteria</taxon>
        <taxon>Pseudomonadati</taxon>
        <taxon>Pseudomonadota</taxon>
        <taxon>Gammaproteobacteria</taxon>
        <taxon>Enterobacterales</taxon>
        <taxon>Erwiniaceae</taxon>
        <taxon>Erwinia</taxon>
    </lineage>
</organism>
<dbReference type="OrthoDB" id="9816422at2"/>
<keyword evidence="6 8" id="KW-1133">Transmembrane helix</keyword>
<evidence type="ECO:0000256" key="1">
    <source>
        <dbReference type="ARBA" id="ARBA00004370"/>
    </source>
</evidence>
<evidence type="ECO:0000256" key="8">
    <source>
        <dbReference type="SAM" id="Phobius"/>
    </source>
</evidence>
<gene>
    <name evidence="10" type="ORF">BBW68_13010</name>
</gene>
<dbReference type="GO" id="GO:0016020">
    <property type="term" value="C:membrane"/>
    <property type="evidence" value="ECO:0007669"/>
    <property type="project" value="UniProtKB-SubCell"/>
</dbReference>
<proteinExistence type="inferred from homology"/>
<dbReference type="AlphaFoldDB" id="A0A1E7YXS2"/>
<accession>A0A1E7YXS2</accession>
<comment type="similarity">
    <text evidence="2">Belongs to the TrbE/VirB4 family.</text>
</comment>
<dbReference type="InterPro" id="IPR051162">
    <property type="entry name" value="T4SS_component"/>
</dbReference>
<dbReference type="InterPro" id="IPR018145">
    <property type="entry name" value="CagE_TrbE_VirB_cntrl_dom"/>
</dbReference>
<sequence>MVTLNKALTRPAMLFGIPMVPLVIVSGAIILLAIYLTKLLLLFLPVSWFVMNQMARKDAHIFGLAFLKLKTRGNKTCNTHYGATAFLANDYDAVDITEFINTMRLNERVTLTKHIPYSSHIHENVIKTRGSDLIATWEIGGTAFECDTEENLDILSGQFNNLIKSFEGRPVTFYVHNIRETYHDHFDGHSGNDFADTVSERYYSTIENHPFRHNRLFFTACYMPFVGLDKVERKRMSDGQKQHALDSALKEMLEICQTVGTSLSRFTANQLGAYEENGRVFSSQLSFYRRLLSGVWQKTAVTRTPFYETLGTTDLFFTGDAGQSNNVSGKTFFRGLEVKDYAPESFTGIMNVLLYAPCDYVITQSFTCMAKDEAQKHIKQTAKRLRSTEDDAISQQEDLFVALDMLQAGHIAFGKYHFSLMVSAPGTERLIKDTNSLINAFTDLGITPTLSTLSLPAAYLAQMPGVYTLRPRLVPISSQNFAELASFHNFYTGKRDKNPWGEALCVLKTPSGGAYYMNLHNSMLNKDDFNEKNLGNTSVIGTAGSGKTMLMAFIQVMMQKYRQPQSFSPQAKTQRLTTVYFDKDRGAELNVRALGGQYYKVKSGESTGWAPFRLSPTKRNLNMIKKLMRILCTRNGQTLFPRDELRLSQAVDAVMKELPAEHRGFGITRLLENLTEPPTKEAQENGLRVRLSQWAQGGEYGWVFDNDLDTFDIGECDNFGIDGTEFLDDADVCAPISFYLLYRVTSLLDGRRLVIFMDEFWKWLNDPVFSDFAFNVLKVIRKLNGLFIPGTQSPAEILINPISPAVVEQCGTQIFTANPKADRKDYVDGLKVAPEIFDIIKNLDPLSRQFVIVKSPLKKGDLRNFAALVTLDLSGLGTYTKVLSSSADNLEIFDSVFQDGMKPDDWLERYLQLAL</sequence>
<keyword evidence="4" id="KW-0547">Nucleotide-binding</keyword>
<dbReference type="Gene3D" id="3.40.50.300">
    <property type="entry name" value="P-loop containing nucleotide triphosphate hydrolases"/>
    <property type="match status" value="1"/>
</dbReference>
<dbReference type="GO" id="GO:0005524">
    <property type="term" value="F:ATP binding"/>
    <property type="evidence" value="ECO:0007669"/>
    <property type="project" value="UniProtKB-KW"/>
</dbReference>
<reference evidence="10 11" key="1">
    <citation type="submission" date="2016-07" db="EMBL/GenBank/DDBJ databases">
        <authorList>
            <person name="Yuval B."/>
        </authorList>
    </citation>
    <scope>NUCLEOTIDE SEQUENCE [LARGE SCALE GENOMIC DNA]</scope>
    <source>
        <strain evidence="10 11">IL</strain>
    </source>
</reference>
<evidence type="ECO:0000259" key="9">
    <source>
        <dbReference type="Pfam" id="PF03135"/>
    </source>
</evidence>
<evidence type="ECO:0000256" key="3">
    <source>
        <dbReference type="ARBA" id="ARBA00022692"/>
    </source>
</evidence>
<comment type="subcellular location">
    <subcellularLocation>
        <location evidence="1">Membrane</location>
    </subcellularLocation>
</comment>
<evidence type="ECO:0000256" key="2">
    <source>
        <dbReference type="ARBA" id="ARBA00006512"/>
    </source>
</evidence>
<protein>
    <submittedName>
        <fullName evidence="10">ATPase</fullName>
    </submittedName>
</protein>
<keyword evidence="3 8" id="KW-0812">Transmembrane</keyword>
<dbReference type="InterPro" id="IPR027417">
    <property type="entry name" value="P-loop_NTPase"/>
</dbReference>
<feature type="domain" description="CagE TrbE VirB component of type IV transporter system central" evidence="9">
    <location>
        <begin position="269"/>
        <end position="472"/>
    </location>
</feature>
<evidence type="ECO:0000313" key="10">
    <source>
        <dbReference type="EMBL" id="OFC61336.1"/>
    </source>
</evidence>
<dbReference type="Proteomes" id="UP000243534">
    <property type="component" value="Unassembled WGS sequence"/>
</dbReference>
<dbReference type="Pfam" id="PF03135">
    <property type="entry name" value="CagE_TrbE_VirB"/>
    <property type="match status" value="1"/>
</dbReference>
<dbReference type="RefSeq" id="WP_070135447.1">
    <property type="nucleotide sequence ID" value="NZ_MAYS01000415.1"/>
</dbReference>
<feature type="transmembrane region" description="Helical" evidence="8">
    <location>
        <begin position="12"/>
        <end position="36"/>
    </location>
</feature>
<dbReference type="PANTHER" id="PTHR30121">
    <property type="entry name" value="UNCHARACTERIZED PROTEIN YJGR-RELATED"/>
    <property type="match status" value="1"/>
</dbReference>
<comment type="caution">
    <text evidence="10">The sequence shown here is derived from an EMBL/GenBank/DDBJ whole genome shotgun (WGS) entry which is preliminary data.</text>
</comment>
<evidence type="ECO:0000256" key="4">
    <source>
        <dbReference type="ARBA" id="ARBA00022741"/>
    </source>
</evidence>
<dbReference type="SUPFAM" id="SSF52540">
    <property type="entry name" value="P-loop containing nucleoside triphosphate hydrolases"/>
    <property type="match status" value="1"/>
</dbReference>
<keyword evidence="7 8" id="KW-0472">Membrane</keyword>
<dbReference type="Pfam" id="PF05101">
    <property type="entry name" value="VirB3"/>
    <property type="match status" value="1"/>
</dbReference>
<name>A0A1E7YXS2_9GAMM</name>
<evidence type="ECO:0000256" key="7">
    <source>
        <dbReference type="ARBA" id="ARBA00023136"/>
    </source>
</evidence>
<dbReference type="EMBL" id="MAYS01000415">
    <property type="protein sequence ID" value="OFC61336.1"/>
    <property type="molecule type" value="Genomic_DNA"/>
</dbReference>
<evidence type="ECO:0000256" key="5">
    <source>
        <dbReference type="ARBA" id="ARBA00022840"/>
    </source>
</evidence>
<dbReference type="PANTHER" id="PTHR30121:SF12">
    <property type="entry name" value="TYPE IV SECRETION SYSTEM PROTEIN CAGE"/>
    <property type="match status" value="1"/>
</dbReference>
<evidence type="ECO:0000256" key="6">
    <source>
        <dbReference type="ARBA" id="ARBA00022989"/>
    </source>
</evidence>
<evidence type="ECO:0000313" key="11">
    <source>
        <dbReference type="Proteomes" id="UP000243534"/>
    </source>
</evidence>
<dbReference type="InterPro" id="IPR007792">
    <property type="entry name" value="T4SS_VirB3/TrbD/AvhB"/>
</dbReference>
<keyword evidence="5" id="KW-0067">ATP-binding</keyword>